<dbReference type="EMBL" id="JBBBZM010000193">
    <property type="protein sequence ID" value="KAL0632011.1"/>
    <property type="molecule type" value="Genomic_DNA"/>
</dbReference>
<evidence type="ECO:0000256" key="1">
    <source>
        <dbReference type="SAM" id="MobiDB-lite"/>
    </source>
</evidence>
<protein>
    <recommendedName>
        <fullName evidence="2">HNH nuclease domain-containing protein</fullName>
    </recommendedName>
</protein>
<keyword evidence="4" id="KW-1185">Reference proteome</keyword>
<accession>A0ABR3G871</accession>
<feature type="region of interest" description="Disordered" evidence="1">
    <location>
        <begin position="288"/>
        <end position="344"/>
    </location>
</feature>
<reference evidence="3 4" key="1">
    <citation type="submission" date="2024-02" db="EMBL/GenBank/DDBJ databases">
        <title>Discinaceae phylogenomics.</title>
        <authorList>
            <person name="Dirks A.C."/>
            <person name="James T.Y."/>
        </authorList>
    </citation>
    <scope>NUCLEOTIDE SEQUENCE [LARGE SCALE GENOMIC DNA]</scope>
    <source>
        <strain evidence="3 4">ACD0624</strain>
    </source>
</reference>
<feature type="domain" description="HNH nuclease" evidence="2">
    <location>
        <begin position="99"/>
        <end position="148"/>
    </location>
</feature>
<organism evidence="3 4">
    <name type="scientific">Discina gigas</name>
    <dbReference type="NCBI Taxonomy" id="1032678"/>
    <lineage>
        <taxon>Eukaryota</taxon>
        <taxon>Fungi</taxon>
        <taxon>Dikarya</taxon>
        <taxon>Ascomycota</taxon>
        <taxon>Pezizomycotina</taxon>
        <taxon>Pezizomycetes</taxon>
        <taxon>Pezizales</taxon>
        <taxon>Discinaceae</taxon>
        <taxon>Discina</taxon>
    </lineage>
</organism>
<gene>
    <name evidence="3" type="ORF">Q9L58_009099</name>
</gene>
<comment type="caution">
    <text evidence="3">The sequence shown here is derived from an EMBL/GenBank/DDBJ whole genome shotgun (WGS) entry which is preliminary data.</text>
</comment>
<feature type="compositionally biased region" description="Low complexity" evidence="1">
    <location>
        <begin position="12"/>
        <end position="28"/>
    </location>
</feature>
<sequence length="379" mass="41179">MNNPAVPIGLDPSSLNPPSSPLSSLPSSDGFGPDADADADQAFISEDDKLCTDEDDEAPDSPPRKRKKRCLSSIAVPASVKAAVMKASGGKCWLCNLYGVHTAHVIAKSDKILFEEYRRSGLLHLDGLHSLQNLMYLCAGCHSSFDARVPVWAFLPTNLSDFIARETEFQRDRASAAACGIALQRPDPCEGKINNLLYSRYMIRDGYIPTHPFLNEPTKRWLGNPVAAILRSGSVLMGVQRLDPTTQGGLPDLVARNFHHLMYLYGKTAPPVLSPTVLAPTAGMLDPANYNAPDSGDQLPSPPRGKQASKHTQKRHRTAPTGGSGNSSRKRKINREQRDWVLGPKLTSNMMMEWRLASIKNARERGGGECSGEGVHGSS</sequence>
<evidence type="ECO:0000313" key="3">
    <source>
        <dbReference type="EMBL" id="KAL0632011.1"/>
    </source>
</evidence>
<feature type="compositionally biased region" description="Basic residues" evidence="1">
    <location>
        <begin position="307"/>
        <end position="318"/>
    </location>
</feature>
<evidence type="ECO:0000259" key="2">
    <source>
        <dbReference type="Pfam" id="PF13391"/>
    </source>
</evidence>
<evidence type="ECO:0000313" key="4">
    <source>
        <dbReference type="Proteomes" id="UP001447188"/>
    </source>
</evidence>
<dbReference type="Proteomes" id="UP001447188">
    <property type="component" value="Unassembled WGS sequence"/>
</dbReference>
<dbReference type="Pfam" id="PF13391">
    <property type="entry name" value="HNH_2"/>
    <property type="match status" value="1"/>
</dbReference>
<feature type="region of interest" description="Disordered" evidence="1">
    <location>
        <begin position="1"/>
        <end position="68"/>
    </location>
</feature>
<proteinExistence type="predicted"/>
<name>A0ABR3G871_9PEZI</name>
<dbReference type="InterPro" id="IPR003615">
    <property type="entry name" value="HNH_nuc"/>
</dbReference>